<evidence type="ECO:0000313" key="2">
    <source>
        <dbReference type="EMBL" id="RZC11126.1"/>
    </source>
</evidence>
<evidence type="ECO:0000256" key="1">
    <source>
        <dbReference type="ARBA" id="ARBA00006974"/>
    </source>
</evidence>
<reference evidence="2 3" key="1">
    <citation type="submission" date="2018-09" db="EMBL/GenBank/DDBJ databases">
        <title>A high-quality reference genome of wild soybean provides a powerful tool to mine soybean genomes.</title>
        <authorList>
            <person name="Xie M."/>
            <person name="Chung C.Y.L."/>
            <person name="Li M.-W."/>
            <person name="Wong F.-L."/>
            <person name="Chan T.-F."/>
            <person name="Lam H.-M."/>
        </authorList>
    </citation>
    <scope>NUCLEOTIDE SEQUENCE [LARGE SCALE GENOMIC DNA]</scope>
    <source>
        <strain evidence="3">cv. W05</strain>
        <tissue evidence="2">Hypocotyl of etiolated seedlings</tissue>
    </source>
</reference>
<comment type="caution">
    <text evidence="2">The sequence shown here is derived from an EMBL/GenBank/DDBJ whole genome shotgun (WGS) entry which is preliminary data.</text>
</comment>
<sequence length="142" mass="16160">MKEYTLHTHFKFSPSSIDSVRMIRKSHKNPMCVIFKLVRCFGQGTNGYVQLGHIPIELLPKGHLAVHVGESEDEKQRVLVPVTHFNHPLLGKLLEDAEKVYGFDHPGVITIPCRVSEFERVQKIIATTGGYHRRLKICCSIK</sequence>
<dbReference type="PANTHER" id="PTHR31374:SF359">
    <property type="match status" value="1"/>
</dbReference>
<evidence type="ECO:0000313" key="3">
    <source>
        <dbReference type="Proteomes" id="UP000289340"/>
    </source>
</evidence>
<dbReference type="InterPro" id="IPR003676">
    <property type="entry name" value="SAUR_fam"/>
</dbReference>
<dbReference type="EMBL" id="QZWG01000005">
    <property type="protein sequence ID" value="RZC11126.1"/>
    <property type="molecule type" value="Genomic_DNA"/>
</dbReference>
<keyword evidence="3" id="KW-1185">Reference proteome</keyword>
<dbReference type="Pfam" id="PF02519">
    <property type="entry name" value="Auxin_inducible"/>
    <property type="match status" value="1"/>
</dbReference>
<gene>
    <name evidence="2" type="ORF">D0Y65_011378</name>
</gene>
<comment type="similarity">
    <text evidence="1">Belongs to the ARG7 family.</text>
</comment>
<dbReference type="PANTHER" id="PTHR31374">
    <property type="entry name" value="AUXIN-INDUCED PROTEIN-LIKE-RELATED"/>
    <property type="match status" value="1"/>
</dbReference>
<accession>A0A445KKC5</accession>
<dbReference type="AlphaFoldDB" id="A0A445KKC5"/>
<proteinExistence type="inferred from homology"/>
<protein>
    <submittedName>
        <fullName evidence="2">Auxin-responsive protein SAUR36</fullName>
    </submittedName>
</protein>
<dbReference type="GO" id="GO:0009733">
    <property type="term" value="P:response to auxin"/>
    <property type="evidence" value="ECO:0007669"/>
    <property type="project" value="InterPro"/>
</dbReference>
<dbReference type="Proteomes" id="UP000289340">
    <property type="component" value="Chromosome 5"/>
</dbReference>
<organism evidence="2 3">
    <name type="scientific">Glycine soja</name>
    <name type="common">Wild soybean</name>
    <dbReference type="NCBI Taxonomy" id="3848"/>
    <lineage>
        <taxon>Eukaryota</taxon>
        <taxon>Viridiplantae</taxon>
        <taxon>Streptophyta</taxon>
        <taxon>Embryophyta</taxon>
        <taxon>Tracheophyta</taxon>
        <taxon>Spermatophyta</taxon>
        <taxon>Magnoliopsida</taxon>
        <taxon>eudicotyledons</taxon>
        <taxon>Gunneridae</taxon>
        <taxon>Pentapetalae</taxon>
        <taxon>rosids</taxon>
        <taxon>fabids</taxon>
        <taxon>Fabales</taxon>
        <taxon>Fabaceae</taxon>
        <taxon>Papilionoideae</taxon>
        <taxon>50 kb inversion clade</taxon>
        <taxon>NPAAA clade</taxon>
        <taxon>indigoferoid/millettioid clade</taxon>
        <taxon>Phaseoleae</taxon>
        <taxon>Glycine</taxon>
        <taxon>Glycine subgen. Soja</taxon>
    </lineage>
</organism>
<name>A0A445KKC5_GLYSO</name>